<evidence type="ECO:0000256" key="1">
    <source>
        <dbReference type="SAM" id="MobiDB-lite"/>
    </source>
</evidence>
<evidence type="ECO:0000313" key="3">
    <source>
        <dbReference type="Proteomes" id="UP000326340"/>
    </source>
</evidence>
<dbReference type="OrthoDB" id="4829615at2759"/>
<dbReference type="EMBL" id="PUHP01000039">
    <property type="protein sequence ID" value="TQN74408.1"/>
    <property type="molecule type" value="Genomic_DNA"/>
</dbReference>
<dbReference type="Proteomes" id="UP000326340">
    <property type="component" value="Unassembled WGS sequence"/>
</dbReference>
<gene>
    <name evidence="2" type="ORF">CSHISOI_01080</name>
</gene>
<name>A0A5Q4C4Y0_9PEZI</name>
<reference evidence="2 3" key="1">
    <citation type="journal article" date="2019" name="Sci. Rep.">
        <title>Colletotrichum shisoi sp. nov., an anthracnose pathogen of Perilla frutescens in Japan: molecular phylogenetic, morphological and genomic evidence.</title>
        <authorList>
            <person name="Gan P."/>
            <person name="Tsushima A."/>
            <person name="Hiroyama R."/>
            <person name="Narusaka M."/>
            <person name="Takano Y."/>
            <person name="Narusaka Y."/>
            <person name="Kawaradani M."/>
            <person name="Damm U."/>
            <person name="Shirasu K."/>
        </authorList>
    </citation>
    <scope>NUCLEOTIDE SEQUENCE [LARGE SCALE GENOMIC DNA]</scope>
    <source>
        <strain evidence="2 3">PG-2018a</strain>
    </source>
</reference>
<keyword evidence="3" id="KW-1185">Reference proteome</keyword>
<feature type="region of interest" description="Disordered" evidence="1">
    <location>
        <begin position="102"/>
        <end position="168"/>
    </location>
</feature>
<evidence type="ECO:0000313" key="2">
    <source>
        <dbReference type="EMBL" id="TQN74408.1"/>
    </source>
</evidence>
<organism evidence="2 3">
    <name type="scientific">Colletotrichum shisoi</name>
    <dbReference type="NCBI Taxonomy" id="2078593"/>
    <lineage>
        <taxon>Eukaryota</taxon>
        <taxon>Fungi</taxon>
        <taxon>Dikarya</taxon>
        <taxon>Ascomycota</taxon>
        <taxon>Pezizomycotina</taxon>
        <taxon>Sordariomycetes</taxon>
        <taxon>Hypocreomycetidae</taxon>
        <taxon>Glomerellales</taxon>
        <taxon>Glomerellaceae</taxon>
        <taxon>Colletotrichum</taxon>
        <taxon>Colletotrichum destructivum species complex</taxon>
    </lineage>
</organism>
<proteinExistence type="predicted"/>
<protein>
    <submittedName>
        <fullName evidence="2">Uncharacterized protein</fullName>
    </submittedName>
</protein>
<sequence length="178" mass="20689">MCQNVFYTYSCSHMECVTYRCLKCNDTARSICMHRQEPQYTTLGDQVCHDCNETSKQRHHRGRARRGHRLREQMEDELQVESQARGHLLEAQTAVYEQSFLESQHHHRESQQAQRAQQAQQPQTRQQPQMRQDSQSSSPDGKTIRPLESNKLGNMKFHGAGDAVDLPPHGLYQFYTGQ</sequence>
<dbReference type="AlphaFoldDB" id="A0A5Q4C4Y0"/>
<feature type="compositionally biased region" description="Low complexity" evidence="1">
    <location>
        <begin position="111"/>
        <end position="139"/>
    </location>
</feature>
<accession>A0A5Q4C4Y0</accession>
<comment type="caution">
    <text evidence="2">The sequence shown here is derived from an EMBL/GenBank/DDBJ whole genome shotgun (WGS) entry which is preliminary data.</text>
</comment>